<accession>A0A6J6E2W7</accession>
<organism evidence="1">
    <name type="scientific">freshwater metagenome</name>
    <dbReference type="NCBI Taxonomy" id="449393"/>
    <lineage>
        <taxon>unclassified sequences</taxon>
        <taxon>metagenomes</taxon>
        <taxon>ecological metagenomes</taxon>
    </lineage>
</organism>
<sequence length="699" mass="72992">MTPARPLLIAIVALASLLPVGSVPAHAATQTTITFSVAGGGTNGNVGLDAVFGNTGGGGAYDRMVRWDAANQLWNYDQVLGSPTYGWRTTATTSMTVTGAASLMRLELYPHPTTTCSGTNENDACYWLTYDPWTGTRGGAHVQVTASQGANWLDVGTVRLPTLGVDGAFRMDGDVLSGSPLPDGRLSIDFFQVDCNWHETCVHPPVNERGNAYGTFGTSTNRGNRWTGGVAWPGRYIIYVRDLARDVHLHGFVDVAANRIPTIDLDSPCFGLDTCVMDRGTVPAASGGFHPTDPVRILDTRKGWGIGNGMLRFGDGSQSSTNPILRAEDTANHDLRVLGVGGVPASGVSAVLLNVTAIEPATNGFLTVGPRPAGLGDLFDDQHSYGAWPDASNLNVRAGQTAPNLVLARVGAGGRIRLYNYGYPLHMVADVAGWFDTGSSVTSPGGLGFFGVTPARILDTRNGIGGTAGASRFEVGDDRVIPVRGVAGVPSDAESVVVNITAVDPTATGYVTAYPSGSPMPDASNLNLRRGEDRPNLAVVRVGADGAIRLTAREAATHLLVDVQGYYAPASAGSRRTTTMNPTRVFDTRNNVGTSAGRLGPGESRTVAVAGVGDVPSNATAVYVNITSVAASSWGWLAVWPTGGDRPDVSNVNWPGGTDIPNMAIVPLGTNGTIQLYNDPAVTGTTSSHVLIDVMGYVS</sequence>
<dbReference type="EMBL" id="CAEZTS010000019">
    <property type="protein sequence ID" value="CAB4570672.1"/>
    <property type="molecule type" value="Genomic_DNA"/>
</dbReference>
<name>A0A6J6E2W7_9ZZZZ</name>
<protein>
    <submittedName>
        <fullName evidence="1">Unannotated protein</fullName>
    </submittedName>
</protein>
<reference evidence="1" key="1">
    <citation type="submission" date="2020-05" db="EMBL/GenBank/DDBJ databases">
        <authorList>
            <person name="Chiriac C."/>
            <person name="Salcher M."/>
            <person name="Ghai R."/>
            <person name="Kavagutti S V."/>
        </authorList>
    </citation>
    <scope>NUCLEOTIDE SEQUENCE</scope>
</reference>
<dbReference type="AlphaFoldDB" id="A0A6J6E2W7"/>
<proteinExistence type="predicted"/>
<gene>
    <name evidence="1" type="ORF">UFOPK1722_00355</name>
</gene>
<evidence type="ECO:0000313" key="1">
    <source>
        <dbReference type="EMBL" id="CAB4570672.1"/>
    </source>
</evidence>